<keyword evidence="3" id="KW-1185">Reference proteome</keyword>
<dbReference type="EMBL" id="CP141059">
    <property type="protein sequence ID" value="WQQ24530.1"/>
    <property type="molecule type" value="Genomic_DNA"/>
</dbReference>
<reference evidence="3" key="1">
    <citation type="submission" date="2023-12" db="EMBL/GenBank/DDBJ databases">
        <title>Novel species in genus Nocardioides.</title>
        <authorList>
            <person name="Zhou H."/>
        </authorList>
    </citation>
    <scope>NUCLEOTIDE SEQUENCE [LARGE SCALE GENOMIC DNA]</scope>
    <source>
        <strain evidence="3">HM61</strain>
    </source>
</reference>
<evidence type="ECO:0000313" key="2">
    <source>
        <dbReference type="EMBL" id="WQQ24530.1"/>
    </source>
</evidence>
<organism evidence="2 3">
    <name type="scientific">Nocardioides bizhenqiangii</name>
    <dbReference type="NCBI Taxonomy" id="3095076"/>
    <lineage>
        <taxon>Bacteria</taxon>
        <taxon>Bacillati</taxon>
        <taxon>Actinomycetota</taxon>
        <taxon>Actinomycetes</taxon>
        <taxon>Propionibacteriales</taxon>
        <taxon>Nocardioidaceae</taxon>
        <taxon>Nocardioides</taxon>
    </lineage>
</organism>
<accession>A0ABZ0ZJB3</accession>
<keyword evidence="1" id="KW-1133">Transmembrane helix</keyword>
<dbReference type="RefSeq" id="WP_322455037.1">
    <property type="nucleotide sequence ID" value="NZ_CP141059.1"/>
</dbReference>
<name>A0ABZ0ZJB3_9ACTN</name>
<evidence type="ECO:0000313" key="3">
    <source>
        <dbReference type="Proteomes" id="UP001327225"/>
    </source>
</evidence>
<feature type="transmembrane region" description="Helical" evidence="1">
    <location>
        <begin position="27"/>
        <end position="48"/>
    </location>
</feature>
<keyword evidence="1" id="KW-0472">Membrane</keyword>
<sequence>MDGPQRIKQVTGLLADGTGLSDEELKFLVGSIVVTSVVSGALAIYVGVERFREFLRDG</sequence>
<keyword evidence="1" id="KW-0812">Transmembrane</keyword>
<dbReference type="Proteomes" id="UP001327225">
    <property type="component" value="Chromosome"/>
</dbReference>
<protein>
    <submittedName>
        <fullName evidence="2">Uncharacterized protein</fullName>
    </submittedName>
</protein>
<gene>
    <name evidence="2" type="ORF">SHK19_11150</name>
</gene>
<evidence type="ECO:0000256" key="1">
    <source>
        <dbReference type="SAM" id="Phobius"/>
    </source>
</evidence>
<proteinExistence type="predicted"/>